<keyword evidence="6 11" id="KW-0808">Transferase</keyword>
<evidence type="ECO:0000256" key="2">
    <source>
        <dbReference type="ARBA" id="ARBA00005099"/>
    </source>
</evidence>
<dbReference type="PANTHER" id="PTHR43247:SF1">
    <property type="entry name" value="PHOSPHOSERINE AMINOTRANSFERASE"/>
    <property type="match status" value="1"/>
</dbReference>
<feature type="binding site" evidence="11">
    <location>
        <position position="160"/>
    </location>
    <ligand>
        <name>pyridoxal 5'-phosphate</name>
        <dbReference type="ChEBI" id="CHEBI:597326"/>
    </ligand>
</feature>
<accession>A0A5J5FZA2</accession>
<dbReference type="RefSeq" id="WP_150459074.1">
    <property type="nucleotide sequence ID" value="NZ_VYKK01000022.1"/>
</dbReference>
<feature type="binding site" evidence="11">
    <location>
        <position position="50"/>
    </location>
    <ligand>
        <name>L-glutamate</name>
        <dbReference type="ChEBI" id="CHEBI:29985"/>
    </ligand>
</feature>
<dbReference type="InterPro" id="IPR000192">
    <property type="entry name" value="Aminotrans_V_dom"/>
</dbReference>
<evidence type="ECO:0000313" key="14">
    <source>
        <dbReference type="EMBL" id="KAA8999642.1"/>
    </source>
</evidence>
<feature type="modified residue" description="N6-(pyridoxal phosphate)lysine" evidence="11">
    <location>
        <position position="204"/>
    </location>
</feature>
<reference evidence="14 15" key="1">
    <citation type="submission" date="2019-09" db="EMBL/GenBank/DDBJ databases">
        <title>Bacillus ochoae sp. nov., Paenibacillus whitsoniae sp. nov., Paenibacillus spiritus sp. nov. Isolated from the Mars Exploration Rover during spacecraft assembly.</title>
        <authorList>
            <person name="Seuylemezian A."/>
            <person name="Vaishampayan P."/>
        </authorList>
    </citation>
    <scope>NUCLEOTIDE SEQUENCE [LARGE SCALE GENOMIC DNA]</scope>
    <source>
        <strain evidence="14 15">MER_111</strain>
    </source>
</reference>
<evidence type="ECO:0000256" key="1">
    <source>
        <dbReference type="ARBA" id="ARBA00003483"/>
    </source>
</evidence>
<feature type="binding site" evidence="11">
    <location>
        <position position="110"/>
    </location>
    <ligand>
        <name>pyridoxal 5'-phosphate</name>
        <dbReference type="ChEBI" id="CHEBI:597326"/>
    </ligand>
</feature>
<comment type="cofactor">
    <cofactor evidence="11">
        <name>pyridoxal 5'-phosphate</name>
        <dbReference type="ChEBI" id="CHEBI:597326"/>
    </cofactor>
    <text evidence="11">Binds 1 pyridoxal phosphate per subunit.</text>
</comment>
<protein>
    <recommendedName>
        <fullName evidence="11">Phosphoserine aminotransferase</fullName>
        <ecNumber evidence="11">2.6.1.52</ecNumber>
    </recommendedName>
    <alternativeName>
        <fullName evidence="11">Phosphohydroxythreonine aminotransferase</fullName>
        <shortName evidence="11">PSAT</shortName>
    </alternativeName>
</protein>
<dbReference type="CDD" id="cd00611">
    <property type="entry name" value="PSAT_like"/>
    <property type="match status" value="1"/>
</dbReference>
<dbReference type="GO" id="GO:0030170">
    <property type="term" value="F:pyridoxal phosphate binding"/>
    <property type="evidence" value="ECO:0007669"/>
    <property type="project" value="UniProtKB-UniRule"/>
</dbReference>
<feature type="domain" description="Aminotransferase class V" evidence="13">
    <location>
        <begin position="13"/>
        <end position="353"/>
    </location>
</feature>
<dbReference type="InterPro" id="IPR022278">
    <property type="entry name" value="Pser_aminoTfrase"/>
</dbReference>
<comment type="catalytic activity">
    <reaction evidence="10 11 12">
        <text>O-phospho-L-serine + 2-oxoglutarate = 3-phosphooxypyruvate + L-glutamate</text>
        <dbReference type="Rhea" id="RHEA:14329"/>
        <dbReference type="ChEBI" id="CHEBI:16810"/>
        <dbReference type="ChEBI" id="CHEBI:18110"/>
        <dbReference type="ChEBI" id="CHEBI:29985"/>
        <dbReference type="ChEBI" id="CHEBI:57524"/>
        <dbReference type="EC" id="2.6.1.52"/>
    </reaction>
</comment>
<dbReference type="EMBL" id="VYKK01000022">
    <property type="protein sequence ID" value="KAA8999642.1"/>
    <property type="molecule type" value="Genomic_DNA"/>
</dbReference>
<comment type="catalytic activity">
    <reaction evidence="9 11">
        <text>4-(phosphooxy)-L-threonine + 2-oxoglutarate = (R)-3-hydroxy-2-oxo-4-phosphooxybutanoate + L-glutamate</text>
        <dbReference type="Rhea" id="RHEA:16573"/>
        <dbReference type="ChEBI" id="CHEBI:16810"/>
        <dbReference type="ChEBI" id="CHEBI:29985"/>
        <dbReference type="ChEBI" id="CHEBI:58452"/>
        <dbReference type="ChEBI" id="CHEBI:58538"/>
        <dbReference type="EC" id="2.6.1.52"/>
    </reaction>
</comment>
<sequence>MKGWGVHLSKRAYNFNAGPAALPLPVLERAQSEFVDFRNSGMSIMEMSHRGAIYESVHNEAQERLLGLLGNPAGYKVLFLQGGATTQFAMVPMNFLKEGQVGSYVMTGSWADKAYKEAKLLGGAHVAASSEEQKFRAIPDLNAIVPAENAAYLHITSNETIEGTQYFKFPDSGKLPLIADMSSDILSHDLDINQFGLIYAGAQKNLGPSGVTVVIAKEELLAESPSHIPTIMRYSTHYKNNSLYNTPPSFSVYMVNEVLKWVEEQGGLAGVEAKNREKAGLLYQTIDGSGGFYRGVAEEASRSIMNVTFRMESEELEKKFIKGAEAEGFVGLKGHRSVGGLRASIYNAVPYESCKALADYMTHFQKTQA</sequence>
<feature type="binding site" evidence="11">
    <location>
        <begin position="245"/>
        <end position="246"/>
    </location>
    <ligand>
        <name>pyridoxal 5'-phosphate</name>
        <dbReference type="ChEBI" id="CHEBI:597326"/>
    </ligand>
</feature>
<organism evidence="14 15">
    <name type="scientific">Paenibacillus spiritus</name>
    <dbReference type="NCBI Taxonomy" id="2496557"/>
    <lineage>
        <taxon>Bacteria</taxon>
        <taxon>Bacillati</taxon>
        <taxon>Bacillota</taxon>
        <taxon>Bacilli</taxon>
        <taxon>Bacillales</taxon>
        <taxon>Paenibacillaceae</taxon>
        <taxon>Paenibacillus</taxon>
    </lineage>
</organism>
<evidence type="ECO:0000256" key="6">
    <source>
        <dbReference type="ARBA" id="ARBA00022679"/>
    </source>
</evidence>
<dbReference type="InterPro" id="IPR015424">
    <property type="entry name" value="PyrdxlP-dep_Trfase"/>
</dbReference>
<evidence type="ECO:0000256" key="4">
    <source>
        <dbReference type="ARBA" id="ARBA00022576"/>
    </source>
</evidence>
<dbReference type="InterPro" id="IPR015422">
    <property type="entry name" value="PyrdxlP-dep_Trfase_small"/>
</dbReference>
<dbReference type="PROSITE" id="PS00595">
    <property type="entry name" value="AA_TRANSFER_CLASS_5"/>
    <property type="match status" value="1"/>
</dbReference>
<dbReference type="HAMAP" id="MF_00160">
    <property type="entry name" value="SerC_aminotrans_5"/>
    <property type="match status" value="1"/>
</dbReference>
<dbReference type="NCBIfam" id="TIGR01364">
    <property type="entry name" value="serC_1"/>
    <property type="match status" value="1"/>
</dbReference>
<comment type="function">
    <text evidence="1 11">Catalyzes the reversible conversion of 3-phosphohydroxypyruvate to phosphoserine and of 3-hydroxy-2-oxo-4-phosphonooxybutanoate to phosphohydroxythreonine.</text>
</comment>
<dbReference type="UniPathway" id="UPA00135">
    <property type="reaction ID" value="UER00197"/>
</dbReference>
<evidence type="ECO:0000256" key="10">
    <source>
        <dbReference type="ARBA" id="ARBA00049007"/>
    </source>
</evidence>
<dbReference type="Pfam" id="PF00266">
    <property type="entry name" value="Aminotran_5"/>
    <property type="match status" value="1"/>
</dbReference>
<evidence type="ECO:0000256" key="5">
    <source>
        <dbReference type="ARBA" id="ARBA00022605"/>
    </source>
</evidence>
<evidence type="ECO:0000256" key="12">
    <source>
        <dbReference type="RuleBase" id="RU004505"/>
    </source>
</evidence>
<evidence type="ECO:0000313" key="15">
    <source>
        <dbReference type="Proteomes" id="UP000367750"/>
    </source>
</evidence>
<dbReference type="FunFam" id="3.90.1150.10:FF:000006">
    <property type="entry name" value="Phosphoserine aminotransferase"/>
    <property type="match status" value="1"/>
</dbReference>
<evidence type="ECO:0000259" key="13">
    <source>
        <dbReference type="Pfam" id="PF00266"/>
    </source>
</evidence>
<dbReference type="OrthoDB" id="9809412at2"/>
<name>A0A5J5FZA2_9BACL</name>
<dbReference type="PIRSF" id="PIRSF000525">
    <property type="entry name" value="SerC"/>
    <property type="match status" value="1"/>
</dbReference>
<keyword evidence="11" id="KW-0963">Cytoplasm</keyword>
<dbReference type="Proteomes" id="UP000367750">
    <property type="component" value="Unassembled WGS sequence"/>
</dbReference>
<comment type="caution">
    <text evidence="11">Lacks conserved residue(s) required for the propagation of feature annotation.</text>
</comment>
<dbReference type="GO" id="GO:0005737">
    <property type="term" value="C:cytoplasm"/>
    <property type="evidence" value="ECO:0007669"/>
    <property type="project" value="UniProtKB-SubCell"/>
</dbReference>
<keyword evidence="5 11" id="KW-0028">Amino-acid biosynthesis</keyword>
<feature type="binding site" evidence="11">
    <location>
        <begin position="84"/>
        <end position="85"/>
    </location>
    <ligand>
        <name>pyridoxal 5'-phosphate</name>
        <dbReference type="ChEBI" id="CHEBI:597326"/>
    </ligand>
</feature>
<proteinExistence type="inferred from homology"/>
<dbReference type="GO" id="GO:0004648">
    <property type="term" value="F:O-phospho-L-serine:2-oxoglutarate aminotransferase activity"/>
    <property type="evidence" value="ECO:0007669"/>
    <property type="project" value="UniProtKB-UniRule"/>
</dbReference>
<feature type="binding site" evidence="11">
    <location>
        <position position="203"/>
    </location>
    <ligand>
        <name>pyridoxal 5'-phosphate</name>
        <dbReference type="ChEBI" id="CHEBI:597326"/>
    </ligand>
</feature>
<keyword evidence="4 11" id="KW-0032">Aminotransferase</keyword>
<keyword evidence="8 11" id="KW-0718">Serine biosynthesis</keyword>
<dbReference type="SUPFAM" id="SSF53383">
    <property type="entry name" value="PLP-dependent transferases"/>
    <property type="match status" value="1"/>
</dbReference>
<feature type="binding site" evidence="11">
    <location>
        <position position="180"/>
    </location>
    <ligand>
        <name>pyridoxal 5'-phosphate</name>
        <dbReference type="ChEBI" id="CHEBI:597326"/>
    </ligand>
</feature>
<evidence type="ECO:0000256" key="11">
    <source>
        <dbReference type="HAMAP-Rule" id="MF_00160"/>
    </source>
</evidence>
<dbReference type="Gene3D" id="3.40.640.10">
    <property type="entry name" value="Type I PLP-dependent aspartate aminotransferase-like (Major domain)"/>
    <property type="match status" value="1"/>
</dbReference>
<comment type="pathway">
    <text evidence="2 11 12">Amino-acid biosynthesis; L-serine biosynthesis; L-serine from 3-phospho-D-glycerate: step 2/3.</text>
</comment>
<dbReference type="Gene3D" id="3.90.1150.10">
    <property type="entry name" value="Aspartate Aminotransferase, domain 1"/>
    <property type="match status" value="1"/>
</dbReference>
<comment type="subunit">
    <text evidence="11">Homodimer.</text>
</comment>
<comment type="similarity">
    <text evidence="3 11">Belongs to the class-V pyridoxal-phosphate-dependent aminotransferase family. SerC subfamily.</text>
</comment>
<evidence type="ECO:0000256" key="8">
    <source>
        <dbReference type="ARBA" id="ARBA00023299"/>
    </source>
</evidence>
<dbReference type="NCBIfam" id="NF003764">
    <property type="entry name" value="PRK05355.1"/>
    <property type="match status" value="1"/>
</dbReference>
<comment type="subcellular location">
    <subcellularLocation>
        <location evidence="11">Cytoplasm</location>
    </subcellularLocation>
</comment>
<evidence type="ECO:0000256" key="9">
    <source>
        <dbReference type="ARBA" id="ARBA00047630"/>
    </source>
</evidence>
<dbReference type="GO" id="GO:0006564">
    <property type="term" value="P:L-serine biosynthetic process"/>
    <property type="evidence" value="ECO:0007669"/>
    <property type="project" value="UniProtKB-UniRule"/>
</dbReference>
<dbReference type="InterPro" id="IPR015421">
    <property type="entry name" value="PyrdxlP-dep_Trfase_major"/>
</dbReference>
<evidence type="ECO:0000256" key="7">
    <source>
        <dbReference type="ARBA" id="ARBA00022898"/>
    </source>
</evidence>
<gene>
    <name evidence="11 14" type="primary">serC</name>
    <name evidence="14" type="ORF">F4V43_15020</name>
</gene>
<keyword evidence="7 11" id="KW-0663">Pyridoxal phosphate</keyword>
<dbReference type="PANTHER" id="PTHR43247">
    <property type="entry name" value="PHOSPHOSERINE AMINOTRANSFERASE"/>
    <property type="match status" value="1"/>
</dbReference>
<keyword evidence="15" id="KW-1185">Reference proteome</keyword>
<comment type="caution">
    <text evidence="14">The sequence shown here is derived from an EMBL/GenBank/DDBJ whole genome shotgun (WGS) entry which is preliminary data.</text>
</comment>
<dbReference type="EC" id="2.6.1.52" evidence="11"/>
<dbReference type="FunFam" id="3.40.640.10:FF:000010">
    <property type="entry name" value="Phosphoserine aminotransferase"/>
    <property type="match status" value="1"/>
</dbReference>
<dbReference type="InterPro" id="IPR020578">
    <property type="entry name" value="Aminotrans_V_PyrdxlP_BS"/>
</dbReference>
<evidence type="ECO:0000256" key="3">
    <source>
        <dbReference type="ARBA" id="ARBA00006904"/>
    </source>
</evidence>
<dbReference type="AlphaFoldDB" id="A0A5J5FZA2"/>